<proteinExistence type="predicted"/>
<evidence type="ECO:0000259" key="2">
    <source>
        <dbReference type="Pfam" id="PF24035"/>
    </source>
</evidence>
<accession>M0NIW3</accession>
<feature type="region of interest" description="Disordered" evidence="1">
    <location>
        <begin position="34"/>
        <end position="58"/>
    </location>
</feature>
<evidence type="ECO:0000313" key="3">
    <source>
        <dbReference type="EMBL" id="EMA57922.1"/>
    </source>
</evidence>
<gene>
    <name evidence="3" type="ORF">C468_16298</name>
</gene>
<sequence>MTDALYDDGEQVSDNWDAVFKSLSAEPRRQLLASLSDAPPDRSVPLPESAAPSARPSDPEALRLQLYHTHLPMLAEMGFVTWDADPLVASRGPRFDEVSAVFDALHSAADDLPDSLVTGCQRLEAEQQDGATF</sequence>
<keyword evidence="4" id="KW-1185">Reference proteome</keyword>
<dbReference type="OrthoDB" id="324054at2157"/>
<dbReference type="Pfam" id="PF24035">
    <property type="entry name" value="DUF7344"/>
    <property type="match status" value="1"/>
</dbReference>
<dbReference type="InterPro" id="IPR055768">
    <property type="entry name" value="DUF7344"/>
</dbReference>
<evidence type="ECO:0000313" key="4">
    <source>
        <dbReference type="Proteomes" id="UP000011546"/>
    </source>
</evidence>
<dbReference type="AlphaFoldDB" id="M0NIW3"/>
<dbReference type="PATRIC" id="fig|1230456.3.peg.3248"/>
<reference evidence="3 4" key="1">
    <citation type="journal article" date="2014" name="PLoS Genet.">
        <title>Phylogenetically driven sequencing of extremely halophilic archaea reveals strategies for static and dynamic osmo-response.</title>
        <authorList>
            <person name="Becker E.A."/>
            <person name="Seitzer P.M."/>
            <person name="Tritt A."/>
            <person name="Larsen D."/>
            <person name="Krusor M."/>
            <person name="Yao A.I."/>
            <person name="Wu D."/>
            <person name="Madern D."/>
            <person name="Eisen J.A."/>
            <person name="Darling A.E."/>
            <person name="Facciotti M.T."/>
        </authorList>
    </citation>
    <scope>NUCLEOTIDE SEQUENCE [LARGE SCALE GENOMIC DNA]</scope>
    <source>
        <strain evidence="3 4">JCM 14978</strain>
    </source>
</reference>
<comment type="caution">
    <text evidence="3">The sequence shown here is derived from an EMBL/GenBank/DDBJ whole genome shotgun (WGS) entry which is preliminary data.</text>
</comment>
<dbReference type="EMBL" id="AOJH01000100">
    <property type="protein sequence ID" value="EMA57922.1"/>
    <property type="molecule type" value="Genomic_DNA"/>
</dbReference>
<feature type="domain" description="DUF7344" evidence="2">
    <location>
        <begin position="52"/>
        <end position="85"/>
    </location>
</feature>
<dbReference type="Proteomes" id="UP000011546">
    <property type="component" value="Unassembled WGS sequence"/>
</dbReference>
<organism evidence="3 4">
    <name type="scientific">Halorubrum kocurii JCM 14978</name>
    <dbReference type="NCBI Taxonomy" id="1230456"/>
    <lineage>
        <taxon>Archaea</taxon>
        <taxon>Methanobacteriati</taxon>
        <taxon>Methanobacteriota</taxon>
        <taxon>Stenosarchaea group</taxon>
        <taxon>Halobacteria</taxon>
        <taxon>Halobacteriales</taxon>
        <taxon>Haloferacaceae</taxon>
        <taxon>Halorubrum</taxon>
    </lineage>
</organism>
<protein>
    <recommendedName>
        <fullName evidence="2">DUF7344 domain-containing protein</fullName>
    </recommendedName>
</protein>
<dbReference type="RefSeq" id="WP_008849912.1">
    <property type="nucleotide sequence ID" value="NZ_AOJH01000100.1"/>
</dbReference>
<name>M0NIW3_9EURY</name>
<evidence type="ECO:0000256" key="1">
    <source>
        <dbReference type="SAM" id="MobiDB-lite"/>
    </source>
</evidence>